<keyword evidence="3 5" id="KW-0418">Kinase</keyword>
<dbReference type="PANTHER" id="PTHR10695:SF46">
    <property type="entry name" value="BIFUNCTIONAL COENZYME A SYNTHASE-RELATED"/>
    <property type="match status" value="1"/>
</dbReference>
<dbReference type="RefSeq" id="WP_154530571.1">
    <property type="nucleotide sequence ID" value="NZ_JAQXTV010000051.1"/>
</dbReference>
<evidence type="ECO:0000313" key="5">
    <source>
        <dbReference type="EMBL" id="MSR90692.1"/>
    </source>
</evidence>
<protein>
    <recommendedName>
        <fullName evidence="3 4">Dephospho-CoA kinase</fullName>
        <ecNumber evidence="3 4">2.7.1.24</ecNumber>
    </recommendedName>
    <alternativeName>
        <fullName evidence="3">Dephosphocoenzyme A kinase</fullName>
    </alternativeName>
</protein>
<dbReference type="GO" id="GO:0005737">
    <property type="term" value="C:cytoplasm"/>
    <property type="evidence" value="ECO:0007669"/>
    <property type="project" value="UniProtKB-SubCell"/>
</dbReference>
<keyword evidence="3" id="KW-0963">Cytoplasm</keyword>
<keyword evidence="3 5" id="KW-0808">Transferase</keyword>
<dbReference type="NCBIfam" id="TIGR00152">
    <property type="entry name" value="dephospho-CoA kinase"/>
    <property type="match status" value="1"/>
</dbReference>
<dbReference type="SUPFAM" id="SSF52540">
    <property type="entry name" value="P-loop containing nucleoside triphosphate hydrolases"/>
    <property type="match status" value="1"/>
</dbReference>
<keyword evidence="3" id="KW-0173">Coenzyme A biosynthesis</keyword>
<feature type="binding site" evidence="3">
    <location>
        <begin position="11"/>
        <end position="16"/>
    </location>
    <ligand>
        <name>ATP</name>
        <dbReference type="ChEBI" id="CHEBI:30616"/>
    </ligand>
</feature>
<dbReference type="Proteomes" id="UP000460287">
    <property type="component" value="Unassembled WGS sequence"/>
</dbReference>
<dbReference type="PANTHER" id="PTHR10695">
    <property type="entry name" value="DEPHOSPHO-COA KINASE-RELATED"/>
    <property type="match status" value="1"/>
</dbReference>
<reference evidence="5 6" key="1">
    <citation type="submission" date="2019-08" db="EMBL/GenBank/DDBJ databases">
        <title>In-depth cultivation of the pig gut microbiome towards novel bacterial diversity and tailored functional studies.</title>
        <authorList>
            <person name="Wylensek D."/>
            <person name="Hitch T.C.A."/>
            <person name="Clavel T."/>
        </authorList>
    </citation>
    <scope>NUCLEOTIDE SEQUENCE [LARGE SCALE GENOMIC DNA]</scope>
    <source>
        <strain evidence="5 6">WCA-383-APC-5B</strain>
    </source>
</reference>
<evidence type="ECO:0000256" key="4">
    <source>
        <dbReference type="NCBIfam" id="TIGR00152"/>
    </source>
</evidence>
<sequence length="202" mass="23194">MIKIGLTGGIGSGKSNVSSILSEAGFPVIDADLITKEVLKKYPEILKRVENEFGTGFFDWQGNFKAREFGNHIFRFAKERIKYENIIMPYILKEINNKFKKYDKAGEKLVILDAPTLIENKINEDMDYVVLVYVDTATQIARVRERDRLCSSDVLNRINSQIPLIEKIEYSDFIINSSGSFIETREQVNKLIQYLNVLKSNN</sequence>
<dbReference type="UniPathway" id="UPA00241">
    <property type="reaction ID" value="UER00356"/>
</dbReference>
<dbReference type="PROSITE" id="PS51219">
    <property type="entry name" value="DPCK"/>
    <property type="match status" value="1"/>
</dbReference>
<dbReference type="EMBL" id="VULX01000003">
    <property type="protein sequence ID" value="MSR90692.1"/>
    <property type="molecule type" value="Genomic_DNA"/>
</dbReference>
<comment type="subcellular location">
    <subcellularLocation>
        <location evidence="3">Cytoplasm</location>
    </subcellularLocation>
</comment>
<evidence type="ECO:0000256" key="1">
    <source>
        <dbReference type="ARBA" id="ARBA00022741"/>
    </source>
</evidence>
<dbReference type="Pfam" id="PF01121">
    <property type="entry name" value="CoaE"/>
    <property type="match status" value="1"/>
</dbReference>
<keyword evidence="1 3" id="KW-0547">Nucleotide-binding</keyword>
<dbReference type="EC" id="2.7.1.24" evidence="3 4"/>
<comment type="caution">
    <text evidence="5">The sequence shown here is derived from an EMBL/GenBank/DDBJ whole genome shotgun (WGS) entry which is preliminary data.</text>
</comment>
<comment type="similarity">
    <text evidence="3">Belongs to the CoaE family.</text>
</comment>
<dbReference type="AlphaFoldDB" id="A0A7X2T0K4"/>
<organism evidence="5 6">
    <name type="scientific">Inconstantimicrobium porci</name>
    <dbReference type="NCBI Taxonomy" id="2652291"/>
    <lineage>
        <taxon>Bacteria</taxon>
        <taxon>Bacillati</taxon>
        <taxon>Bacillota</taxon>
        <taxon>Clostridia</taxon>
        <taxon>Eubacteriales</taxon>
        <taxon>Clostridiaceae</taxon>
        <taxon>Inconstantimicrobium</taxon>
    </lineage>
</organism>
<dbReference type="InterPro" id="IPR001977">
    <property type="entry name" value="Depp_CoAkinase"/>
</dbReference>
<comment type="pathway">
    <text evidence="3">Cofactor biosynthesis; coenzyme A biosynthesis; CoA from (R)-pantothenate: step 5/5.</text>
</comment>
<dbReference type="GO" id="GO:0015937">
    <property type="term" value="P:coenzyme A biosynthetic process"/>
    <property type="evidence" value="ECO:0007669"/>
    <property type="project" value="UniProtKB-UniRule"/>
</dbReference>
<comment type="function">
    <text evidence="3">Catalyzes the phosphorylation of the 3'-hydroxyl group of dephosphocoenzyme A to form coenzyme A.</text>
</comment>
<evidence type="ECO:0000313" key="6">
    <source>
        <dbReference type="Proteomes" id="UP000460287"/>
    </source>
</evidence>
<keyword evidence="2 3" id="KW-0067">ATP-binding</keyword>
<evidence type="ECO:0000256" key="3">
    <source>
        <dbReference type="HAMAP-Rule" id="MF_00376"/>
    </source>
</evidence>
<proteinExistence type="inferred from homology"/>
<dbReference type="HAMAP" id="MF_00376">
    <property type="entry name" value="Dephospho_CoA_kinase"/>
    <property type="match status" value="1"/>
</dbReference>
<gene>
    <name evidence="3" type="primary">coaE</name>
    <name evidence="5" type="ORF">FYJ33_04480</name>
</gene>
<dbReference type="InterPro" id="IPR027417">
    <property type="entry name" value="P-loop_NTPase"/>
</dbReference>
<dbReference type="GO" id="GO:0005524">
    <property type="term" value="F:ATP binding"/>
    <property type="evidence" value="ECO:0007669"/>
    <property type="project" value="UniProtKB-UniRule"/>
</dbReference>
<dbReference type="Gene3D" id="3.40.50.300">
    <property type="entry name" value="P-loop containing nucleotide triphosphate hydrolases"/>
    <property type="match status" value="1"/>
</dbReference>
<dbReference type="CDD" id="cd02022">
    <property type="entry name" value="DPCK"/>
    <property type="match status" value="1"/>
</dbReference>
<dbReference type="GO" id="GO:0004140">
    <property type="term" value="F:dephospho-CoA kinase activity"/>
    <property type="evidence" value="ECO:0007669"/>
    <property type="project" value="UniProtKB-UniRule"/>
</dbReference>
<comment type="catalytic activity">
    <reaction evidence="3">
        <text>3'-dephospho-CoA + ATP = ADP + CoA + H(+)</text>
        <dbReference type="Rhea" id="RHEA:18245"/>
        <dbReference type="ChEBI" id="CHEBI:15378"/>
        <dbReference type="ChEBI" id="CHEBI:30616"/>
        <dbReference type="ChEBI" id="CHEBI:57287"/>
        <dbReference type="ChEBI" id="CHEBI:57328"/>
        <dbReference type="ChEBI" id="CHEBI:456216"/>
        <dbReference type="EC" id="2.7.1.24"/>
    </reaction>
</comment>
<evidence type="ECO:0000256" key="2">
    <source>
        <dbReference type="ARBA" id="ARBA00022840"/>
    </source>
</evidence>
<name>A0A7X2T0K4_9CLOT</name>
<accession>A0A7X2T0K4</accession>
<keyword evidence="6" id="KW-1185">Reference proteome</keyword>